<evidence type="ECO:0000313" key="3">
    <source>
        <dbReference type="Proteomes" id="UP001189624"/>
    </source>
</evidence>
<keyword evidence="3" id="KW-1185">Reference proteome</keyword>
<dbReference type="EMBL" id="OY731401">
    <property type="protein sequence ID" value="CAJ1949714.1"/>
    <property type="molecule type" value="Genomic_DNA"/>
</dbReference>
<keyword evidence="1" id="KW-0472">Membrane</keyword>
<feature type="non-terminal residue" evidence="2">
    <location>
        <position position="87"/>
    </location>
</feature>
<proteinExistence type="predicted"/>
<sequence>MEDRKGDVRVYLISGFFLACTIGGVSLSAITELTIMEDGVFPLSDYQGLTQLCDYGAHGHGRRVFPLSDYRGLTQLYDYGAHSHGRR</sequence>
<reference evidence="2" key="1">
    <citation type="submission" date="2023-10" db="EMBL/GenBank/DDBJ databases">
        <authorList>
            <person name="Domelevo Entfellner J.-B."/>
        </authorList>
    </citation>
    <scope>NUCLEOTIDE SEQUENCE</scope>
</reference>
<keyword evidence="1" id="KW-1133">Transmembrane helix</keyword>
<accession>A0AA86SQV2</accession>
<dbReference type="Proteomes" id="UP001189624">
    <property type="component" value="Chromosome 4"/>
</dbReference>
<dbReference type="AlphaFoldDB" id="A0AA86SQV2"/>
<organism evidence="2 3">
    <name type="scientific">Sphenostylis stenocarpa</name>
    <dbReference type="NCBI Taxonomy" id="92480"/>
    <lineage>
        <taxon>Eukaryota</taxon>
        <taxon>Viridiplantae</taxon>
        <taxon>Streptophyta</taxon>
        <taxon>Embryophyta</taxon>
        <taxon>Tracheophyta</taxon>
        <taxon>Spermatophyta</taxon>
        <taxon>Magnoliopsida</taxon>
        <taxon>eudicotyledons</taxon>
        <taxon>Gunneridae</taxon>
        <taxon>Pentapetalae</taxon>
        <taxon>rosids</taxon>
        <taxon>fabids</taxon>
        <taxon>Fabales</taxon>
        <taxon>Fabaceae</taxon>
        <taxon>Papilionoideae</taxon>
        <taxon>50 kb inversion clade</taxon>
        <taxon>NPAAA clade</taxon>
        <taxon>indigoferoid/millettioid clade</taxon>
        <taxon>Phaseoleae</taxon>
        <taxon>Sphenostylis</taxon>
    </lineage>
</organism>
<keyword evidence="1" id="KW-0812">Transmembrane</keyword>
<evidence type="ECO:0000313" key="2">
    <source>
        <dbReference type="EMBL" id="CAJ1949714.1"/>
    </source>
</evidence>
<evidence type="ECO:0000256" key="1">
    <source>
        <dbReference type="SAM" id="Phobius"/>
    </source>
</evidence>
<name>A0AA86SQV2_9FABA</name>
<feature type="transmembrane region" description="Helical" evidence="1">
    <location>
        <begin position="12"/>
        <end position="36"/>
    </location>
</feature>
<dbReference type="Gramene" id="rna-AYBTSS11_LOCUS13861">
    <property type="protein sequence ID" value="CAJ1949714.1"/>
    <property type="gene ID" value="gene-AYBTSS11_LOCUS13861"/>
</dbReference>
<protein>
    <submittedName>
        <fullName evidence="2">Uncharacterized protein</fullName>
    </submittedName>
</protein>
<gene>
    <name evidence="2" type="ORF">AYBTSS11_LOCUS13861</name>
</gene>
<dbReference type="PROSITE" id="PS51257">
    <property type="entry name" value="PROKAR_LIPOPROTEIN"/>
    <property type="match status" value="1"/>
</dbReference>